<evidence type="ECO:0000313" key="1">
    <source>
        <dbReference type="EMBL" id="CCC91981.1"/>
    </source>
</evidence>
<dbReference type="VEuPathDB" id="TriTrypDB:TcIL3000_8_2000"/>
<accession>G0URG9</accession>
<dbReference type="EMBL" id="HE575321">
    <property type="protein sequence ID" value="CCC91981.1"/>
    <property type="molecule type" value="Genomic_DNA"/>
</dbReference>
<reference evidence="1" key="1">
    <citation type="journal article" date="2012" name="Proc. Natl. Acad. Sci. U.S.A.">
        <title>Antigenic diversity is generated by distinct evolutionary mechanisms in African trypanosome species.</title>
        <authorList>
            <person name="Jackson A.P."/>
            <person name="Berry A."/>
            <person name="Aslett M."/>
            <person name="Allison H.C."/>
            <person name="Burton P."/>
            <person name="Vavrova-Anderson J."/>
            <person name="Brown R."/>
            <person name="Browne H."/>
            <person name="Corton N."/>
            <person name="Hauser H."/>
            <person name="Gamble J."/>
            <person name="Gilderthorp R."/>
            <person name="Marcello L."/>
            <person name="McQuillan J."/>
            <person name="Otto T.D."/>
            <person name="Quail M.A."/>
            <person name="Sanders M.J."/>
            <person name="van Tonder A."/>
            <person name="Ginger M.L."/>
            <person name="Field M.C."/>
            <person name="Barry J.D."/>
            <person name="Hertz-Fowler C."/>
            <person name="Berriman M."/>
        </authorList>
    </citation>
    <scope>NUCLEOTIDE SEQUENCE</scope>
    <source>
        <strain evidence="1">IL3000</strain>
    </source>
</reference>
<proteinExistence type="predicted"/>
<dbReference type="AlphaFoldDB" id="G0URG9"/>
<name>G0URG9_TRYCI</name>
<sequence length="302" mass="33975">MCDASGYIGFAYITPTEFLPCEEIECCASTQAEKCPLLQVTPLDGKCTAVSDTYITEGERRVYVKFLYPLRKVAKAQFFSARSSDRMGLFYHTIRGWLPEVGDFVCYTLRKNGQGGHYPLVESVLSPEMEIPKSFFCQEVRLPLCKRLHCWCAINILVVQPYGDLLSAYIPLLVHRHFMRCKDALVEQISQMCCTSPAEANYMKAQSLFTCALRDDAVELVSSWENCSEEETSTWQVALVYPALATGDLVRIDIVSRTGERFTAQGTVKRCHCRHGVVCYDVEDSFLGTVTEGLTCVQVMPL</sequence>
<gene>
    <name evidence="1" type="ORF">TCIL3000_8_2000</name>
</gene>
<organism evidence="1">
    <name type="scientific">Trypanosoma congolense (strain IL3000)</name>
    <dbReference type="NCBI Taxonomy" id="1068625"/>
    <lineage>
        <taxon>Eukaryota</taxon>
        <taxon>Discoba</taxon>
        <taxon>Euglenozoa</taxon>
        <taxon>Kinetoplastea</taxon>
        <taxon>Metakinetoplastina</taxon>
        <taxon>Trypanosomatida</taxon>
        <taxon>Trypanosomatidae</taxon>
        <taxon>Trypanosoma</taxon>
        <taxon>Nannomonas</taxon>
    </lineage>
</organism>
<protein>
    <submittedName>
        <fullName evidence="1">Uncharacterized protein</fullName>
    </submittedName>
</protein>